<dbReference type="InterPro" id="IPR019734">
    <property type="entry name" value="TPR_rpt"/>
</dbReference>
<evidence type="ECO:0000256" key="3">
    <source>
        <dbReference type="PROSITE-ProRule" id="PRU00339"/>
    </source>
</evidence>
<feature type="repeat" description="TPR" evidence="3">
    <location>
        <begin position="811"/>
        <end position="844"/>
    </location>
</feature>
<dbReference type="PROSITE" id="PS50005">
    <property type="entry name" value="TPR"/>
    <property type="match status" value="3"/>
</dbReference>
<dbReference type="InterPro" id="IPR014266">
    <property type="entry name" value="PEP-CTERM_TPR_PrsT"/>
</dbReference>
<dbReference type="NCBIfam" id="TIGR02917">
    <property type="entry name" value="PEP_TPR_lipo"/>
    <property type="match status" value="1"/>
</dbReference>
<comment type="caution">
    <text evidence="4">The sequence shown here is derived from an EMBL/GenBank/DDBJ whole genome shotgun (WGS) entry which is preliminary data.</text>
</comment>
<dbReference type="PANTHER" id="PTHR45586:SF1">
    <property type="entry name" value="LIPOPOLYSACCHARIDE ASSEMBLY PROTEIN B"/>
    <property type="match status" value="1"/>
</dbReference>
<feature type="repeat" description="TPR" evidence="3">
    <location>
        <begin position="507"/>
        <end position="540"/>
    </location>
</feature>
<dbReference type="SMART" id="SM00028">
    <property type="entry name" value="TPR"/>
    <property type="match status" value="13"/>
</dbReference>
<dbReference type="Pfam" id="PF14559">
    <property type="entry name" value="TPR_19"/>
    <property type="match status" value="2"/>
</dbReference>
<gene>
    <name evidence="4" type="primary">prsT</name>
    <name evidence="4" type="ORF">DXX94_12550</name>
</gene>
<evidence type="ECO:0000256" key="1">
    <source>
        <dbReference type="ARBA" id="ARBA00022737"/>
    </source>
</evidence>
<sequence length="931" mass="105542">MDIKVSYKVLLPFIVALALQSCSDIGKTADEHYQQAFVYYNQNDRESAVVELKNSLKKNTRHIESRKLLGAIYLEHEDFELAEKELARAIALSSKDPEIEILYAKALIELRKISEFEKLLQDVEGWTLDDQATAVSLKIEVFLQKGDLAEAELLLDMASTLPENSALLYANALVLSSRQQFVVANDYLTEALNKKPSFIKAIVLKADIAAFEGKADKALSLYQEASLLQPNSNLLKMNVVRILVAKEQLDEAKNLVGQILNRAPDYPEANYYGALLALKEKDYTKAYSLSDKALSYVPEHMPSNYVKASAAYSLSRYEQALRSITKVYSNNPMHIPSAKLMAATQLKLGMHEKAIQVLSKLGEDNFDVDDIDLLYAASNAAFKEGFTDSRKLFLNNVRELMPDAIEPDLDITLAYLSDQDIKGGLESAQQAIKKNPKSVSARLLLISIYMSDRNYEVAQQEIDGFLQDFPKDRNGQVLQSVLWIENGQYEKSEVLLKKVLAEQPSDVNASHNLAVIYLRQQNFENAKAVYLASLQHNPKHIRTLRQLYSIDLTLDYENAFEWLRLAIESGDTSLSTALAAAEYLYLAEEYTKSAEYISSFRKEANNNYRLAILFAQLARTDKQLEESVDYLSQAININSEVFFPYYWRALSLEQLGQFQSALSDLNRVLLLEPSYVAGYERKIALLLMLGQLVEAKQTIDQLTLVAPEKTLTRMLYATWLARNKQYDLAIEIFQDQLKQQKNNQHHRELNNVLLEAGREDEAINNMKEWLQEHPKDLLTLKVLVNAYFKVGRNSLAIPSLRKIIDISPKDVLALNNLSYLLLQNDQPEEALTHIESAMILEPKNPFLIHTYSQILMATGEIEEALKQILKADAITPLNIAILYTKALIQIESQNQQDAILSLESIMAQRPKSEKDLLIIKKSTEKLRELKS</sequence>
<feature type="repeat" description="TPR" evidence="3">
    <location>
        <begin position="63"/>
        <end position="96"/>
    </location>
</feature>
<keyword evidence="5" id="KW-1185">Reference proteome</keyword>
<dbReference type="SUPFAM" id="SSF48452">
    <property type="entry name" value="TPR-like"/>
    <property type="match status" value="4"/>
</dbReference>
<accession>A0A3E0U4H0</accession>
<evidence type="ECO:0000256" key="2">
    <source>
        <dbReference type="ARBA" id="ARBA00022803"/>
    </source>
</evidence>
<dbReference type="PANTHER" id="PTHR45586">
    <property type="entry name" value="TPR REPEAT-CONTAINING PROTEIN PA4667"/>
    <property type="match status" value="1"/>
</dbReference>
<evidence type="ECO:0000313" key="4">
    <source>
        <dbReference type="EMBL" id="REL31477.1"/>
    </source>
</evidence>
<dbReference type="AlphaFoldDB" id="A0A3E0U4H0"/>
<dbReference type="Pfam" id="PF13431">
    <property type="entry name" value="TPR_17"/>
    <property type="match status" value="1"/>
</dbReference>
<reference evidence="5" key="1">
    <citation type="submission" date="2018-08" db="EMBL/GenBank/DDBJ databases">
        <title>Thalassotalea euphylliae genome.</title>
        <authorList>
            <person name="Summers S."/>
            <person name="Rice S.A."/>
            <person name="Freckelton M.L."/>
            <person name="Nedved B.T."/>
            <person name="Hadfield M.G."/>
        </authorList>
    </citation>
    <scope>NUCLEOTIDE SEQUENCE [LARGE SCALE GENOMIC DNA]</scope>
    <source>
        <strain evidence="5">H3</strain>
    </source>
</reference>
<dbReference type="InterPro" id="IPR011990">
    <property type="entry name" value="TPR-like_helical_dom_sf"/>
</dbReference>
<proteinExistence type="predicted"/>
<dbReference type="EMBL" id="QUOT01000001">
    <property type="protein sequence ID" value="REL31477.1"/>
    <property type="molecule type" value="Genomic_DNA"/>
</dbReference>
<dbReference type="Pfam" id="PF12895">
    <property type="entry name" value="ANAPC3"/>
    <property type="match status" value="1"/>
</dbReference>
<dbReference type="RefSeq" id="WP_116016343.1">
    <property type="nucleotide sequence ID" value="NZ_QUOT01000001.1"/>
</dbReference>
<dbReference type="Pfam" id="PF13181">
    <property type="entry name" value="TPR_8"/>
    <property type="match status" value="1"/>
</dbReference>
<dbReference type="InterPro" id="IPR051012">
    <property type="entry name" value="CellSynth/LPSAsmb/PSIAsmb"/>
</dbReference>
<dbReference type="Proteomes" id="UP000256899">
    <property type="component" value="Unassembled WGS sequence"/>
</dbReference>
<name>A0A3E0U4H0_9GAMM</name>
<keyword evidence="2 3" id="KW-0802">TPR repeat</keyword>
<dbReference type="Gene3D" id="1.25.40.10">
    <property type="entry name" value="Tetratricopeptide repeat domain"/>
    <property type="match status" value="6"/>
</dbReference>
<keyword evidence="1" id="KW-0677">Repeat</keyword>
<protein>
    <submittedName>
        <fullName evidence="4">PEP-CTERM system TPR-repeat protein PrsT</fullName>
    </submittedName>
</protein>
<evidence type="ECO:0000313" key="5">
    <source>
        <dbReference type="Proteomes" id="UP000256899"/>
    </source>
</evidence>
<organism evidence="4 5">
    <name type="scientific">Thalassotalea euphylliae</name>
    <dbReference type="NCBI Taxonomy" id="1655234"/>
    <lineage>
        <taxon>Bacteria</taxon>
        <taxon>Pseudomonadati</taxon>
        <taxon>Pseudomonadota</taxon>
        <taxon>Gammaproteobacteria</taxon>
        <taxon>Alteromonadales</taxon>
        <taxon>Colwelliaceae</taxon>
        <taxon>Thalassotalea</taxon>
    </lineage>
</organism>
<dbReference type="PROSITE" id="PS51257">
    <property type="entry name" value="PROKAR_LIPOPROTEIN"/>
    <property type="match status" value="1"/>
</dbReference>